<accession>A0A813Y7G5</accession>
<keyword evidence="5" id="KW-1185">Reference proteome</keyword>
<gene>
    <name evidence="3" type="ORF">JXQ802_LOCUS36851</name>
    <name evidence="2" type="ORF">PYM288_LOCUS8513</name>
</gene>
<feature type="compositionally biased region" description="Basic and acidic residues" evidence="1">
    <location>
        <begin position="29"/>
        <end position="39"/>
    </location>
</feature>
<protein>
    <submittedName>
        <fullName evidence="2">Uncharacterized protein</fullName>
    </submittedName>
</protein>
<evidence type="ECO:0000313" key="5">
    <source>
        <dbReference type="Proteomes" id="UP000663870"/>
    </source>
</evidence>
<evidence type="ECO:0000313" key="4">
    <source>
        <dbReference type="Proteomes" id="UP000663854"/>
    </source>
</evidence>
<dbReference type="AlphaFoldDB" id="A0A813Y7G5"/>
<organism evidence="2 4">
    <name type="scientific">Rotaria sordida</name>
    <dbReference type="NCBI Taxonomy" id="392033"/>
    <lineage>
        <taxon>Eukaryota</taxon>
        <taxon>Metazoa</taxon>
        <taxon>Spiralia</taxon>
        <taxon>Gnathifera</taxon>
        <taxon>Rotifera</taxon>
        <taxon>Eurotatoria</taxon>
        <taxon>Bdelloidea</taxon>
        <taxon>Philodinida</taxon>
        <taxon>Philodinidae</taxon>
        <taxon>Rotaria</taxon>
    </lineage>
</organism>
<proteinExistence type="predicted"/>
<sequence length="67" mass="7243">MFLQDFTQDLLMMLELGKMSFSAMFESENLDRPGPDPEKLNSPGPGPDPEKLNSPGPGPKILGPDGL</sequence>
<dbReference type="EMBL" id="CAJNOL010001926">
    <property type="protein sequence ID" value="CAF1438512.1"/>
    <property type="molecule type" value="Genomic_DNA"/>
</dbReference>
<feature type="region of interest" description="Disordered" evidence="1">
    <location>
        <begin position="27"/>
        <end position="67"/>
    </location>
</feature>
<dbReference type="Proteomes" id="UP000663870">
    <property type="component" value="Unassembled WGS sequence"/>
</dbReference>
<dbReference type="EMBL" id="CAJNOH010000114">
    <property type="protein sequence ID" value="CAF0880451.1"/>
    <property type="molecule type" value="Genomic_DNA"/>
</dbReference>
<evidence type="ECO:0000256" key="1">
    <source>
        <dbReference type="SAM" id="MobiDB-lite"/>
    </source>
</evidence>
<comment type="caution">
    <text evidence="2">The sequence shown here is derived from an EMBL/GenBank/DDBJ whole genome shotgun (WGS) entry which is preliminary data.</text>
</comment>
<evidence type="ECO:0000313" key="3">
    <source>
        <dbReference type="EMBL" id="CAF1438512.1"/>
    </source>
</evidence>
<dbReference type="Proteomes" id="UP000663854">
    <property type="component" value="Unassembled WGS sequence"/>
</dbReference>
<evidence type="ECO:0000313" key="2">
    <source>
        <dbReference type="EMBL" id="CAF0880451.1"/>
    </source>
</evidence>
<reference evidence="2" key="1">
    <citation type="submission" date="2021-02" db="EMBL/GenBank/DDBJ databases">
        <authorList>
            <person name="Nowell W R."/>
        </authorList>
    </citation>
    <scope>NUCLEOTIDE SEQUENCE</scope>
</reference>
<name>A0A813Y7G5_9BILA</name>